<dbReference type="EMBL" id="JBJHZX010000012">
    <property type="protein sequence ID" value="MFL0195846.1"/>
    <property type="molecule type" value="Genomic_DNA"/>
</dbReference>
<gene>
    <name evidence="1" type="ORF">ACJDU8_09765</name>
</gene>
<proteinExistence type="predicted"/>
<organism evidence="1 2">
    <name type="scientific">Candidatus Clostridium eludens</name>
    <dbReference type="NCBI Taxonomy" id="3381663"/>
    <lineage>
        <taxon>Bacteria</taxon>
        <taxon>Bacillati</taxon>
        <taxon>Bacillota</taxon>
        <taxon>Clostridia</taxon>
        <taxon>Eubacteriales</taxon>
        <taxon>Clostridiaceae</taxon>
        <taxon>Clostridium</taxon>
    </lineage>
</organism>
<protein>
    <submittedName>
        <fullName evidence="1">Uncharacterized protein</fullName>
    </submittedName>
</protein>
<evidence type="ECO:0000313" key="1">
    <source>
        <dbReference type="EMBL" id="MFL0195846.1"/>
    </source>
</evidence>
<dbReference type="Proteomes" id="UP001623660">
    <property type="component" value="Unassembled WGS sequence"/>
</dbReference>
<name>A0ABW8SKV1_9CLOT</name>
<accession>A0ABW8SKV1</accession>
<reference evidence="1 2" key="1">
    <citation type="submission" date="2024-11" db="EMBL/GenBank/DDBJ databases">
        <authorList>
            <person name="Heng Y.C."/>
            <person name="Lim A.C.H."/>
            <person name="Lee J.K.Y."/>
            <person name="Kittelmann S."/>
        </authorList>
    </citation>
    <scope>NUCLEOTIDE SEQUENCE [LARGE SCALE GENOMIC DNA]</scope>
    <source>
        <strain evidence="1 2">WILCCON 0269</strain>
    </source>
</reference>
<dbReference type="RefSeq" id="WP_406791963.1">
    <property type="nucleotide sequence ID" value="NZ_JBJHZX010000012.1"/>
</dbReference>
<evidence type="ECO:0000313" key="2">
    <source>
        <dbReference type="Proteomes" id="UP001623660"/>
    </source>
</evidence>
<keyword evidence="2" id="KW-1185">Reference proteome</keyword>
<comment type="caution">
    <text evidence="1">The sequence shown here is derived from an EMBL/GenBank/DDBJ whole genome shotgun (WGS) entry which is preliminary data.</text>
</comment>
<sequence length="156" mass="18508">MRFKENVYLFIEGEMFEKYQETDLSKAVEEIMYNCIGNIAQDIMDKKTEILLNVKENSPMNISTVAKRRYSITVRNLYRMKEREFQNVADEVKKSLIIKQAMEELIKDKLVKIKADTGFHQLGNSNADTEIYIRHNEGSKSVYIYHLYLNKIYEIY</sequence>